<evidence type="ECO:0000313" key="1">
    <source>
        <dbReference type="EMBL" id="SVC66628.1"/>
    </source>
</evidence>
<feature type="non-terminal residue" evidence="1">
    <location>
        <position position="64"/>
    </location>
</feature>
<proteinExistence type="predicted"/>
<dbReference type="EMBL" id="UINC01103893">
    <property type="protein sequence ID" value="SVC66628.1"/>
    <property type="molecule type" value="Genomic_DNA"/>
</dbReference>
<sequence length="64" mass="7114">VIVRNINVIPPFYPACGDLSPPIPRAKLVLASAGTFFFHPNCLDILRINEGMLLVPDEELFTTF</sequence>
<feature type="non-terminal residue" evidence="1">
    <location>
        <position position="1"/>
    </location>
</feature>
<gene>
    <name evidence="1" type="ORF">METZ01_LOCUS319482</name>
</gene>
<organism evidence="1">
    <name type="scientific">marine metagenome</name>
    <dbReference type="NCBI Taxonomy" id="408172"/>
    <lineage>
        <taxon>unclassified sequences</taxon>
        <taxon>metagenomes</taxon>
        <taxon>ecological metagenomes</taxon>
    </lineage>
</organism>
<accession>A0A382P1K2</accession>
<protein>
    <submittedName>
        <fullName evidence="1">Uncharacterized protein</fullName>
    </submittedName>
</protein>
<dbReference type="AlphaFoldDB" id="A0A382P1K2"/>
<name>A0A382P1K2_9ZZZZ</name>
<reference evidence="1" key="1">
    <citation type="submission" date="2018-05" db="EMBL/GenBank/DDBJ databases">
        <authorList>
            <person name="Lanie J.A."/>
            <person name="Ng W.-L."/>
            <person name="Kazmierczak K.M."/>
            <person name="Andrzejewski T.M."/>
            <person name="Davidsen T.M."/>
            <person name="Wayne K.J."/>
            <person name="Tettelin H."/>
            <person name="Glass J.I."/>
            <person name="Rusch D."/>
            <person name="Podicherti R."/>
            <person name="Tsui H.-C.T."/>
            <person name="Winkler M.E."/>
        </authorList>
    </citation>
    <scope>NUCLEOTIDE SEQUENCE</scope>
</reference>